<evidence type="ECO:0000256" key="7">
    <source>
        <dbReference type="ARBA" id="ARBA00022827"/>
    </source>
</evidence>
<dbReference type="Pfam" id="PF06039">
    <property type="entry name" value="Mqo"/>
    <property type="match status" value="1"/>
</dbReference>
<gene>
    <name evidence="9" type="primary">mqo</name>
    <name evidence="10" type="ORF">SAMN02745911_1349</name>
</gene>
<evidence type="ECO:0000256" key="8">
    <source>
        <dbReference type="ARBA" id="ARBA00023002"/>
    </source>
</evidence>
<dbReference type="EC" id="1.1.5.4" evidence="9"/>
<dbReference type="InterPro" id="IPR006231">
    <property type="entry name" value="MQO"/>
</dbReference>
<reference evidence="10 11" key="1">
    <citation type="submission" date="2016-11" db="EMBL/GenBank/DDBJ databases">
        <authorList>
            <person name="Varghese N."/>
            <person name="Submissions S."/>
        </authorList>
    </citation>
    <scope>NUCLEOTIDE SEQUENCE [LARGE SCALE GENOMIC DNA]</scope>
    <source>
        <strain evidence="10 11">DSM 21988</strain>
    </source>
</reference>
<dbReference type="PANTHER" id="PTHR43104:SF2">
    <property type="entry name" value="L-2-HYDROXYGLUTARATE DEHYDROGENASE, MITOCHONDRIAL"/>
    <property type="match status" value="1"/>
</dbReference>
<dbReference type="NCBIfam" id="NF003605">
    <property type="entry name" value="PRK05257.1-4"/>
    <property type="match status" value="1"/>
</dbReference>
<dbReference type="EMBL" id="FQZC01000002">
    <property type="protein sequence ID" value="SHI99568.1"/>
    <property type="molecule type" value="Genomic_DNA"/>
</dbReference>
<dbReference type="InterPro" id="IPR006311">
    <property type="entry name" value="TAT_signal"/>
</dbReference>
<dbReference type="NCBIfam" id="NF003603">
    <property type="entry name" value="PRK05257.1-1"/>
    <property type="match status" value="1"/>
</dbReference>
<evidence type="ECO:0000256" key="2">
    <source>
        <dbReference type="ARBA" id="ARBA00001974"/>
    </source>
</evidence>
<dbReference type="RefSeq" id="WP_082646899.1">
    <property type="nucleotide sequence ID" value="NZ_FQZC01000002.1"/>
</dbReference>
<evidence type="ECO:0000313" key="10">
    <source>
        <dbReference type="EMBL" id="SHI99568.1"/>
    </source>
</evidence>
<comment type="cofactor">
    <cofactor evidence="2 9">
        <name>FAD</name>
        <dbReference type="ChEBI" id="CHEBI:57692"/>
    </cofactor>
</comment>
<dbReference type="PANTHER" id="PTHR43104">
    <property type="entry name" value="L-2-HYDROXYGLUTARATE DEHYDROGENASE, MITOCHONDRIAL"/>
    <property type="match status" value="1"/>
</dbReference>
<dbReference type="NCBIfam" id="NF003606">
    <property type="entry name" value="PRK05257.2-1"/>
    <property type="match status" value="1"/>
</dbReference>
<dbReference type="Proteomes" id="UP000184290">
    <property type="component" value="Unassembled WGS sequence"/>
</dbReference>
<dbReference type="InterPro" id="IPR036188">
    <property type="entry name" value="FAD/NAD-bd_sf"/>
</dbReference>
<dbReference type="NCBIfam" id="NF003611">
    <property type="entry name" value="PRK05257.3-2"/>
    <property type="match status" value="1"/>
</dbReference>
<name>A0ABY1ID48_9HYPH</name>
<dbReference type="SUPFAM" id="SSF51905">
    <property type="entry name" value="FAD/NAD(P)-binding domain"/>
    <property type="match status" value="1"/>
</dbReference>
<evidence type="ECO:0000256" key="4">
    <source>
        <dbReference type="ARBA" id="ARBA00006389"/>
    </source>
</evidence>
<evidence type="ECO:0000313" key="11">
    <source>
        <dbReference type="Proteomes" id="UP000184290"/>
    </source>
</evidence>
<keyword evidence="7 9" id="KW-0274">FAD</keyword>
<evidence type="ECO:0000256" key="5">
    <source>
        <dbReference type="ARBA" id="ARBA00022532"/>
    </source>
</evidence>
<keyword evidence="6 9" id="KW-0285">Flavoprotein</keyword>
<comment type="caution">
    <text evidence="10">The sequence shown here is derived from an EMBL/GenBank/DDBJ whole genome shotgun (WGS) entry which is preliminary data.</text>
</comment>
<keyword evidence="8 9" id="KW-0560">Oxidoreductase</keyword>
<proteinExistence type="inferred from homology"/>
<evidence type="ECO:0000256" key="6">
    <source>
        <dbReference type="ARBA" id="ARBA00022630"/>
    </source>
</evidence>
<organism evidence="10 11">
    <name type="scientific">Aureimonas altamirensis DSM 21988</name>
    <dbReference type="NCBI Taxonomy" id="1121026"/>
    <lineage>
        <taxon>Bacteria</taxon>
        <taxon>Pseudomonadati</taxon>
        <taxon>Pseudomonadota</taxon>
        <taxon>Alphaproteobacteria</taxon>
        <taxon>Hyphomicrobiales</taxon>
        <taxon>Aurantimonadaceae</taxon>
        <taxon>Aureimonas</taxon>
    </lineage>
</organism>
<accession>A0ABY1ID48</accession>
<protein>
    <recommendedName>
        <fullName evidence="9">Probable malate:quinone oxidoreductase</fullName>
        <ecNumber evidence="9">1.1.5.4</ecNumber>
    </recommendedName>
    <alternativeName>
        <fullName evidence="9">MQO</fullName>
    </alternativeName>
    <alternativeName>
        <fullName evidence="9">Malate dehydrogenase [quinone]</fullName>
    </alternativeName>
</protein>
<sequence length="546" mass="58995">MKHSSDNSPGTRSGLLTISRRQLLGGAMAGAAVATLPGCAAATVEADRTVDVVLIGGGVMSATLGALLRQLEPGWTMEMFERLDAVGLESSNAWHNAGTGHSALCELNYTPEDEDGHIDVTRAVRINESFQISRQFWSSMVTRGVLQNPRSFINATPHMSFVWGEDDVDFLRRRHAALVEQPLFTGMRFSTDPVEIHQWAPLLIEGRDTTQPIAATWSGLDTDVDFGELTRQYVAHLQSAENFALQLSCEVEGLERNADGTWKVIYAPTNGSDRKAVNARSVFIGAGGAAILLLQESAIPEAGSYGGFPVGGSFLVNRNPALADRYLAKAYGKAAAGAPPMSVPHLDTRVIDGERALLFGPFATFSTNFLMEGSRLDLLSSVQTTNIGPMVHVGLDEFGLVQYLVGEVLQSQEDRIEALRAYFPDAVADEWTLVQAGQRVQIIDRDESGRGNLEFGTRLVVAEDGSIAALLGASPGGSTAPSIMLDALQEMFPDRFATPEWQATIREIVPGFGTQLNTEPELFRSLLSQTTATLQLELPEHLPEPA</sequence>
<comment type="catalytic activity">
    <reaction evidence="1 9">
        <text>(S)-malate + a quinone = a quinol + oxaloacetate</text>
        <dbReference type="Rhea" id="RHEA:46012"/>
        <dbReference type="ChEBI" id="CHEBI:15589"/>
        <dbReference type="ChEBI" id="CHEBI:16452"/>
        <dbReference type="ChEBI" id="CHEBI:24646"/>
        <dbReference type="ChEBI" id="CHEBI:132124"/>
        <dbReference type="EC" id="1.1.5.4"/>
    </reaction>
</comment>
<keyword evidence="11" id="KW-1185">Reference proteome</keyword>
<evidence type="ECO:0000256" key="9">
    <source>
        <dbReference type="HAMAP-Rule" id="MF_00212"/>
    </source>
</evidence>
<comment type="similarity">
    <text evidence="4 9">Belongs to the MQO family.</text>
</comment>
<evidence type="ECO:0000256" key="1">
    <source>
        <dbReference type="ARBA" id="ARBA00001139"/>
    </source>
</evidence>
<dbReference type="NCBIfam" id="TIGR01320">
    <property type="entry name" value="mal_quin_oxido"/>
    <property type="match status" value="1"/>
</dbReference>
<keyword evidence="5 9" id="KW-0816">Tricarboxylic acid cycle</keyword>
<dbReference type="HAMAP" id="MF_00212">
    <property type="entry name" value="MQO"/>
    <property type="match status" value="1"/>
</dbReference>
<dbReference type="PROSITE" id="PS51318">
    <property type="entry name" value="TAT"/>
    <property type="match status" value="1"/>
</dbReference>
<comment type="pathway">
    <text evidence="3 9">Carbohydrate metabolism; tricarboxylic acid cycle; oxaloacetate from (S)-malate (quinone route): step 1/1.</text>
</comment>
<evidence type="ECO:0000256" key="3">
    <source>
        <dbReference type="ARBA" id="ARBA00005012"/>
    </source>
</evidence>